<gene>
    <name evidence="1" type="ORF">FHS82_004112</name>
</gene>
<dbReference type="EMBL" id="JAASQI010000016">
    <property type="protein sequence ID" value="NIJ60242.1"/>
    <property type="molecule type" value="Genomic_DNA"/>
</dbReference>
<organism evidence="1 2">
    <name type="scientific">Pseudochelatococcus lubricantis</name>
    <dbReference type="NCBI Taxonomy" id="1538102"/>
    <lineage>
        <taxon>Bacteria</taxon>
        <taxon>Pseudomonadati</taxon>
        <taxon>Pseudomonadota</taxon>
        <taxon>Alphaproteobacteria</taxon>
        <taxon>Hyphomicrobiales</taxon>
        <taxon>Chelatococcaceae</taxon>
        <taxon>Pseudochelatococcus</taxon>
    </lineage>
</organism>
<accession>A0ABX0V4U8</accession>
<proteinExistence type="predicted"/>
<name>A0ABX0V4U8_9HYPH</name>
<protein>
    <submittedName>
        <fullName evidence="1">Nuclease of putative toxin-antitoxin system</fullName>
    </submittedName>
</protein>
<evidence type="ECO:0000313" key="1">
    <source>
        <dbReference type="EMBL" id="NIJ60242.1"/>
    </source>
</evidence>
<dbReference type="Proteomes" id="UP001429580">
    <property type="component" value="Unassembled WGS sequence"/>
</dbReference>
<sequence>MKFLIDECLSPELAKLASGEGHNEAGHVVWMKRVGLKG</sequence>
<keyword evidence="2" id="KW-1185">Reference proteome</keyword>
<reference evidence="1 2" key="1">
    <citation type="submission" date="2020-03" db="EMBL/GenBank/DDBJ databases">
        <title>Genomic Encyclopedia of Type Strains, Phase IV (KMG-IV): sequencing the most valuable type-strain genomes for metagenomic binning, comparative biology and taxonomic classification.</title>
        <authorList>
            <person name="Goeker M."/>
        </authorList>
    </citation>
    <scope>NUCLEOTIDE SEQUENCE [LARGE SCALE GENOMIC DNA]</scope>
    <source>
        <strain evidence="1 2">DSM 103870</strain>
    </source>
</reference>
<comment type="caution">
    <text evidence="1">The sequence shown here is derived from an EMBL/GenBank/DDBJ whole genome shotgun (WGS) entry which is preliminary data.</text>
</comment>
<evidence type="ECO:0000313" key="2">
    <source>
        <dbReference type="Proteomes" id="UP001429580"/>
    </source>
</evidence>